<dbReference type="AlphaFoldDB" id="A0A645DB92"/>
<gene>
    <name evidence="1" type="ORF">SDC9_133278</name>
</gene>
<name>A0A645DB92_9ZZZZ</name>
<sequence>MRKILHIIILSLFCLSAFAKETAYVSTDRKTYVAGDLVYLSVFCFEDNSNSELAKLNRILYTELHGAGGMVAASKVAIMDGRGGGYLEIPITAPSGNYKIISYVKSLKGDVTSDFTQKEITIFNTLSPEKQKGVKIIEEQQTSSSRNSEIPMIGSANQDFSLIFSENFKKNTGFYDFTIKSLNGLSSNVSISVYYEDSLDFVPTSNLSMFLQNNGGKRELVKNIPEYEGETISGKLYGVEKDKIANYTGTMVY</sequence>
<protein>
    <recommendedName>
        <fullName evidence="2">Macroglobulin domain-containing protein</fullName>
    </recommendedName>
</protein>
<reference evidence="1" key="1">
    <citation type="submission" date="2019-08" db="EMBL/GenBank/DDBJ databases">
        <authorList>
            <person name="Kucharzyk K."/>
            <person name="Murdoch R.W."/>
            <person name="Higgins S."/>
            <person name="Loffler F."/>
        </authorList>
    </citation>
    <scope>NUCLEOTIDE SEQUENCE</scope>
</reference>
<evidence type="ECO:0000313" key="1">
    <source>
        <dbReference type="EMBL" id="MPM86193.1"/>
    </source>
</evidence>
<organism evidence="1">
    <name type="scientific">bioreactor metagenome</name>
    <dbReference type="NCBI Taxonomy" id="1076179"/>
    <lineage>
        <taxon>unclassified sequences</taxon>
        <taxon>metagenomes</taxon>
        <taxon>ecological metagenomes</taxon>
    </lineage>
</organism>
<evidence type="ECO:0008006" key="2">
    <source>
        <dbReference type="Google" id="ProtNLM"/>
    </source>
</evidence>
<proteinExistence type="predicted"/>
<comment type="caution">
    <text evidence="1">The sequence shown here is derived from an EMBL/GenBank/DDBJ whole genome shotgun (WGS) entry which is preliminary data.</text>
</comment>
<accession>A0A645DB92</accession>
<dbReference type="EMBL" id="VSSQ01034297">
    <property type="protein sequence ID" value="MPM86193.1"/>
    <property type="molecule type" value="Genomic_DNA"/>
</dbReference>